<dbReference type="RefSeq" id="WP_194113084.1">
    <property type="nucleotide sequence ID" value="NZ_JADFFL010000008.1"/>
</dbReference>
<reference evidence="1" key="1">
    <citation type="submission" date="2020-10" db="EMBL/GenBank/DDBJ databases">
        <title>Mucilaginibacter mali sp. nov., isolated from rhizosphere soil of apple orchard.</title>
        <authorList>
            <person name="Lee J.-S."/>
            <person name="Kim H.S."/>
            <person name="Kim J.-S."/>
        </authorList>
    </citation>
    <scope>NUCLEOTIDE SEQUENCE</scope>
    <source>
        <strain evidence="1">KCTC 22746</strain>
    </source>
</reference>
<comment type="caution">
    <text evidence="1">The sequence shown here is derived from an EMBL/GenBank/DDBJ whole genome shotgun (WGS) entry which is preliminary data.</text>
</comment>
<dbReference type="InterPro" id="IPR009387">
    <property type="entry name" value="HigB-2"/>
</dbReference>
<dbReference type="Proteomes" id="UP000622475">
    <property type="component" value="Unassembled WGS sequence"/>
</dbReference>
<organism evidence="1 2">
    <name type="scientific">Mucilaginibacter myungsuensis</name>
    <dbReference type="NCBI Taxonomy" id="649104"/>
    <lineage>
        <taxon>Bacteria</taxon>
        <taxon>Pseudomonadati</taxon>
        <taxon>Bacteroidota</taxon>
        <taxon>Sphingobacteriia</taxon>
        <taxon>Sphingobacteriales</taxon>
        <taxon>Sphingobacteriaceae</taxon>
        <taxon>Mucilaginibacter</taxon>
    </lineage>
</organism>
<dbReference type="AlphaFoldDB" id="A0A929L084"/>
<accession>A0A929L084</accession>
<sequence>MTNQVFISKAFKREAKRLLKKYITLKISVDQLISELTTDPYKGVPYGAGIYKIRLADASKGKGKSGSFRVLYFQILKTESGTDVLLMYIYDKSERSTVTKADALKKLKSILEEEGF</sequence>
<dbReference type="Pfam" id="PF06296">
    <property type="entry name" value="RelE"/>
    <property type="match status" value="1"/>
</dbReference>
<dbReference type="EMBL" id="JADFFL010000008">
    <property type="protein sequence ID" value="MBE9663835.1"/>
    <property type="molecule type" value="Genomic_DNA"/>
</dbReference>
<name>A0A929L084_9SPHI</name>
<proteinExistence type="predicted"/>
<evidence type="ECO:0000313" key="2">
    <source>
        <dbReference type="Proteomes" id="UP000622475"/>
    </source>
</evidence>
<gene>
    <name evidence="1" type="ORF">IRJ16_18275</name>
</gene>
<keyword evidence="2" id="KW-1185">Reference proteome</keyword>
<evidence type="ECO:0000313" key="1">
    <source>
        <dbReference type="EMBL" id="MBE9663835.1"/>
    </source>
</evidence>
<protein>
    <submittedName>
        <fullName evidence="1">Type II toxin-antitoxin system RelE/ParE family toxin</fullName>
    </submittedName>
</protein>